<dbReference type="PANTHER" id="PTHR30352:SF5">
    <property type="entry name" value="PYRUVATE FORMATE-LYASE 1-ACTIVATING ENZYME"/>
    <property type="match status" value="1"/>
</dbReference>
<keyword evidence="11" id="KW-0670">Pyruvate</keyword>
<organism evidence="11">
    <name type="scientific">Salinimicrobium catena</name>
    <dbReference type="NCBI Taxonomy" id="390640"/>
    <lineage>
        <taxon>Bacteria</taxon>
        <taxon>Pseudomonadati</taxon>
        <taxon>Bacteroidota</taxon>
        <taxon>Flavobacteriia</taxon>
        <taxon>Flavobacteriales</taxon>
        <taxon>Flavobacteriaceae</taxon>
        <taxon>Salinimicrobium</taxon>
    </lineage>
</organism>
<dbReference type="GO" id="GO:0016829">
    <property type="term" value="F:lyase activity"/>
    <property type="evidence" value="ECO:0007669"/>
    <property type="project" value="UniProtKB-KW"/>
</dbReference>
<dbReference type="Gene3D" id="3.20.20.70">
    <property type="entry name" value="Aldolase class I"/>
    <property type="match status" value="1"/>
</dbReference>
<evidence type="ECO:0000256" key="3">
    <source>
        <dbReference type="ARBA" id="ARBA00022485"/>
    </source>
</evidence>
<keyword evidence="3 9" id="KW-0004">4Fe-4S</keyword>
<dbReference type="SFLD" id="SFLDG01066">
    <property type="entry name" value="organic_radical-activating_enz"/>
    <property type="match status" value="1"/>
</dbReference>
<keyword evidence="11" id="KW-0456">Lyase</keyword>
<dbReference type="InterPro" id="IPR013785">
    <property type="entry name" value="Aldolase_TIM"/>
</dbReference>
<dbReference type="GO" id="GO:0005737">
    <property type="term" value="C:cytoplasm"/>
    <property type="evidence" value="ECO:0007669"/>
    <property type="project" value="UniProtKB-SubCell"/>
</dbReference>
<dbReference type="GO" id="GO:0043365">
    <property type="term" value="F:[formate-C-acetyltransferase]-activating enzyme activity"/>
    <property type="evidence" value="ECO:0007669"/>
    <property type="project" value="UniProtKB-UniRule"/>
</dbReference>
<comment type="function">
    <text evidence="1">Activation of pyruvate formate-lyase 1 under anaerobic conditions by generation of an organic free radical, using S-adenosylmethionine and reduced flavodoxin as cosubstrates to produce 5'-deoxy-adenosine.</text>
</comment>
<keyword evidence="7 9" id="KW-0408">Iron</keyword>
<evidence type="ECO:0000256" key="1">
    <source>
        <dbReference type="ARBA" id="ARBA00002918"/>
    </source>
</evidence>
<dbReference type="PANTHER" id="PTHR30352">
    <property type="entry name" value="PYRUVATE FORMATE-LYASE-ACTIVATING ENZYME"/>
    <property type="match status" value="1"/>
</dbReference>
<keyword evidence="6 9" id="KW-0560">Oxidoreductase</keyword>
<keyword evidence="9" id="KW-0963">Cytoplasm</keyword>
<dbReference type="PROSITE" id="PS01087">
    <property type="entry name" value="RADICAL_ACTIVATING"/>
    <property type="match status" value="1"/>
</dbReference>
<dbReference type="CDD" id="cd01335">
    <property type="entry name" value="Radical_SAM"/>
    <property type="match status" value="1"/>
</dbReference>
<dbReference type="InterPro" id="IPR007197">
    <property type="entry name" value="rSAM"/>
</dbReference>
<keyword evidence="5 9" id="KW-0479">Metal-binding</keyword>
<evidence type="ECO:0000256" key="5">
    <source>
        <dbReference type="ARBA" id="ARBA00022723"/>
    </source>
</evidence>
<feature type="domain" description="Radical SAM core" evidence="10">
    <location>
        <begin position="34"/>
        <end position="254"/>
    </location>
</feature>
<dbReference type="InterPro" id="IPR012838">
    <property type="entry name" value="PFL1_activating"/>
</dbReference>
<comment type="catalytic activity">
    <reaction evidence="9">
        <text>glycyl-[formate C-acetyltransferase] + reduced [flavodoxin] + S-adenosyl-L-methionine = glycin-2-yl radical-[formate C-acetyltransferase] + semiquinone [flavodoxin] + 5'-deoxyadenosine + L-methionine + H(+)</text>
        <dbReference type="Rhea" id="RHEA:19225"/>
        <dbReference type="Rhea" id="RHEA-COMP:10622"/>
        <dbReference type="Rhea" id="RHEA-COMP:12190"/>
        <dbReference type="Rhea" id="RHEA-COMP:12191"/>
        <dbReference type="Rhea" id="RHEA-COMP:14480"/>
        <dbReference type="ChEBI" id="CHEBI:15378"/>
        <dbReference type="ChEBI" id="CHEBI:17319"/>
        <dbReference type="ChEBI" id="CHEBI:29947"/>
        <dbReference type="ChEBI" id="CHEBI:32722"/>
        <dbReference type="ChEBI" id="CHEBI:57618"/>
        <dbReference type="ChEBI" id="CHEBI:57844"/>
        <dbReference type="ChEBI" id="CHEBI:59789"/>
        <dbReference type="ChEBI" id="CHEBI:140311"/>
        <dbReference type="EC" id="1.97.1.4"/>
    </reaction>
</comment>
<evidence type="ECO:0000256" key="2">
    <source>
        <dbReference type="ARBA" id="ARBA00009777"/>
    </source>
</evidence>
<proteinExistence type="inferred from homology"/>
<dbReference type="SUPFAM" id="SSF102114">
    <property type="entry name" value="Radical SAM enzymes"/>
    <property type="match status" value="1"/>
</dbReference>
<keyword evidence="4 9" id="KW-0949">S-adenosyl-L-methionine</keyword>
<dbReference type="EMBL" id="DSEE01000393">
    <property type="protein sequence ID" value="HER40625.1"/>
    <property type="molecule type" value="Genomic_DNA"/>
</dbReference>
<evidence type="ECO:0000256" key="9">
    <source>
        <dbReference type="RuleBase" id="RU362053"/>
    </source>
</evidence>
<dbReference type="PIRSF" id="PIRSF000371">
    <property type="entry name" value="PFL_act_enz"/>
    <property type="match status" value="1"/>
</dbReference>
<sequence length="262" mass="29848">MIQDGILQPQEVSLLNNRTDGQLRIHSIESFGTHDGPGIRMVIFVQGCQFRCLYCANPDTMDINGGCLFKIQELIKRAVDQKSYFGKKGGVTVSGGEPLLQRSALLELFRKLHQQGIHTTLDSNGRILDRAAKDLLEETDLLMLDVKHFDQKWHKKLTGLSNNSTFKVAAHREATGKPMWLRYVLVPGWSDQEEYLHALVSHFKDYKTIERIEILPYHQLGVHKWKALGMDYKLEGVAVPTEETIAATQNILKEYFQDVRVS</sequence>
<comment type="function">
    <text evidence="9">Activation of pyruvate formate-lyase under anaerobic conditions by generation of an organic free radical, using S-adenosylmethionine and reduced flavodoxin as cosubstrates to produce 5'-deoxy-adenosine.</text>
</comment>
<gene>
    <name evidence="11" type="primary">pflA</name>
    <name evidence="11" type="ORF">ENO10_05340</name>
</gene>
<dbReference type="PROSITE" id="PS51918">
    <property type="entry name" value="RADICAL_SAM"/>
    <property type="match status" value="1"/>
</dbReference>
<keyword evidence="8 9" id="KW-0411">Iron-sulfur</keyword>
<evidence type="ECO:0000256" key="4">
    <source>
        <dbReference type="ARBA" id="ARBA00022691"/>
    </source>
</evidence>
<dbReference type="EC" id="1.97.1.4" evidence="9"/>
<evidence type="ECO:0000313" key="11">
    <source>
        <dbReference type="EMBL" id="HER40625.1"/>
    </source>
</evidence>
<dbReference type="AlphaFoldDB" id="A0A7C2M4C6"/>
<dbReference type="Pfam" id="PF04055">
    <property type="entry name" value="Radical_SAM"/>
    <property type="match status" value="1"/>
</dbReference>
<comment type="subcellular location">
    <subcellularLocation>
        <location evidence="9">Cytoplasm</location>
    </subcellularLocation>
</comment>
<dbReference type="NCBIfam" id="TIGR02493">
    <property type="entry name" value="PFLA"/>
    <property type="match status" value="1"/>
</dbReference>
<dbReference type="InterPro" id="IPR012839">
    <property type="entry name" value="Organic_radical_activase"/>
</dbReference>
<evidence type="ECO:0000256" key="6">
    <source>
        <dbReference type="ARBA" id="ARBA00023002"/>
    </source>
</evidence>
<evidence type="ECO:0000259" key="10">
    <source>
        <dbReference type="PROSITE" id="PS51918"/>
    </source>
</evidence>
<dbReference type="GO" id="GO:0051539">
    <property type="term" value="F:4 iron, 4 sulfur cluster binding"/>
    <property type="evidence" value="ECO:0007669"/>
    <property type="project" value="UniProtKB-UniRule"/>
</dbReference>
<dbReference type="InterPro" id="IPR058240">
    <property type="entry name" value="rSAM_sf"/>
</dbReference>
<comment type="caution">
    <text evidence="11">The sequence shown here is derived from an EMBL/GenBank/DDBJ whole genome shotgun (WGS) entry which is preliminary data.</text>
</comment>
<dbReference type="InterPro" id="IPR034457">
    <property type="entry name" value="Organic_radical-activating"/>
</dbReference>
<accession>A0A7C2M4C6</accession>
<evidence type="ECO:0000256" key="7">
    <source>
        <dbReference type="ARBA" id="ARBA00023004"/>
    </source>
</evidence>
<dbReference type="SFLD" id="SFLDS00029">
    <property type="entry name" value="Radical_SAM"/>
    <property type="match status" value="1"/>
</dbReference>
<reference evidence="11" key="1">
    <citation type="journal article" date="2020" name="mSystems">
        <title>Genome- and Community-Level Interaction Insights into Carbon Utilization and Element Cycling Functions of Hydrothermarchaeota in Hydrothermal Sediment.</title>
        <authorList>
            <person name="Zhou Z."/>
            <person name="Liu Y."/>
            <person name="Xu W."/>
            <person name="Pan J."/>
            <person name="Luo Z.H."/>
            <person name="Li M."/>
        </authorList>
    </citation>
    <scope>NUCLEOTIDE SEQUENCE [LARGE SCALE GENOMIC DNA]</scope>
    <source>
        <strain evidence="11">SpSt-1235</strain>
    </source>
</reference>
<dbReference type="GO" id="GO:0046872">
    <property type="term" value="F:metal ion binding"/>
    <property type="evidence" value="ECO:0007669"/>
    <property type="project" value="UniProtKB-UniRule"/>
</dbReference>
<comment type="similarity">
    <text evidence="2 9">Belongs to the organic radical-activating enzymes family.</text>
</comment>
<name>A0A7C2M4C6_9FLAO</name>
<dbReference type="Proteomes" id="UP000885753">
    <property type="component" value="Unassembled WGS sequence"/>
</dbReference>
<evidence type="ECO:0000256" key="8">
    <source>
        <dbReference type="ARBA" id="ARBA00023014"/>
    </source>
</evidence>
<protein>
    <recommendedName>
        <fullName evidence="9">Pyruvate formate-lyase-activating enzyme</fullName>
        <ecNumber evidence="9">1.97.1.4</ecNumber>
    </recommendedName>
</protein>
<dbReference type="InterPro" id="IPR001989">
    <property type="entry name" value="Radical_activat_CS"/>
</dbReference>
<comment type="cofactor">
    <cofactor evidence="9">
        <name>[4Fe-4S] cluster</name>
        <dbReference type="ChEBI" id="CHEBI:49883"/>
    </cofactor>
    <text evidence="9">Binds 1 [4Fe-4S] cluster. The cluster is coordinated with 3 cysteines and an exchangeable S-adenosyl-L-methionine.</text>
</comment>